<dbReference type="Pfam" id="PF13430">
    <property type="entry name" value="DUF4112"/>
    <property type="match status" value="1"/>
</dbReference>
<accession>A0A5N6V2R8</accession>
<evidence type="ECO:0000313" key="3">
    <source>
        <dbReference type="EMBL" id="KAE8165258.1"/>
    </source>
</evidence>
<dbReference type="OrthoDB" id="2103474at2759"/>
<dbReference type="AlphaFoldDB" id="A0A5N6V2R8"/>
<keyword evidence="2" id="KW-1133">Transmembrane helix</keyword>
<gene>
    <name evidence="3" type="ORF">BDV40DRAFT_71093</name>
</gene>
<feature type="compositionally biased region" description="Basic and acidic residues" evidence="1">
    <location>
        <begin position="172"/>
        <end position="185"/>
    </location>
</feature>
<dbReference type="Proteomes" id="UP000326950">
    <property type="component" value="Unassembled WGS sequence"/>
</dbReference>
<keyword evidence="2" id="KW-0812">Transmembrane</keyword>
<feature type="region of interest" description="Disordered" evidence="1">
    <location>
        <begin position="172"/>
        <end position="272"/>
    </location>
</feature>
<name>A0A5N6V2R8_ASPTM</name>
<dbReference type="PANTHER" id="PTHR35519">
    <property type="entry name" value="MEMBRANE PROTEINS"/>
    <property type="match status" value="1"/>
</dbReference>
<feature type="compositionally biased region" description="Basic and acidic residues" evidence="1">
    <location>
        <begin position="232"/>
        <end position="245"/>
    </location>
</feature>
<reference evidence="3 4" key="1">
    <citation type="submission" date="2019-04" db="EMBL/GenBank/DDBJ databases">
        <title>Friends and foes A comparative genomics study of 23 Aspergillus species from section Flavi.</title>
        <authorList>
            <consortium name="DOE Joint Genome Institute"/>
            <person name="Kjaerbolling I."/>
            <person name="Vesth T."/>
            <person name="Frisvad J.C."/>
            <person name="Nybo J.L."/>
            <person name="Theobald S."/>
            <person name="Kildgaard S."/>
            <person name="Isbrandt T."/>
            <person name="Kuo A."/>
            <person name="Sato A."/>
            <person name="Lyhne E.K."/>
            <person name="Kogle M.E."/>
            <person name="Wiebenga A."/>
            <person name="Kun R.S."/>
            <person name="Lubbers R.J."/>
            <person name="Makela M.R."/>
            <person name="Barry K."/>
            <person name="Chovatia M."/>
            <person name="Clum A."/>
            <person name="Daum C."/>
            <person name="Haridas S."/>
            <person name="He G."/>
            <person name="LaButti K."/>
            <person name="Lipzen A."/>
            <person name="Mondo S."/>
            <person name="Riley R."/>
            <person name="Salamov A."/>
            <person name="Simmons B.A."/>
            <person name="Magnuson J.K."/>
            <person name="Henrissat B."/>
            <person name="Mortensen U.H."/>
            <person name="Larsen T.O."/>
            <person name="Devries R.P."/>
            <person name="Grigoriev I.V."/>
            <person name="Machida M."/>
            <person name="Baker S.E."/>
            <person name="Andersen M.R."/>
        </authorList>
    </citation>
    <scope>NUCLEOTIDE SEQUENCE [LARGE SCALE GENOMIC DNA]</scope>
    <source>
        <strain evidence="3 4">CBS 117626</strain>
    </source>
</reference>
<sequence>MSGPLVSLVGKRILAESARNHFGTEDPYFEEVPASRLHRAFGKKTQKRRKAVPPGLSENDQKVLTQVKRRAYRLDLCLFSLCGIQFGWGSVIGLVPFAGDAVDAALAMMVVNTCEKIDGGLPTRLRMMMLINVIIDFAIGLVPFVGDLADAMYKCNTRNAVMLEKHLREKGAKALSEQRRRHENDTDPSLPDEFDKYDQTTVDGPPRSESQRHHSKHHRRHHSKHRSNTRRATNEPAHHSHDNRNHTKWFGGSSHREHDLETGIVDNSQNRR</sequence>
<dbReference type="InterPro" id="IPR025187">
    <property type="entry name" value="DUF4112"/>
</dbReference>
<dbReference type="PANTHER" id="PTHR35519:SF2">
    <property type="entry name" value="PH DOMAIN PROTEIN"/>
    <property type="match status" value="1"/>
</dbReference>
<keyword evidence="2" id="KW-0472">Membrane</keyword>
<evidence type="ECO:0000256" key="1">
    <source>
        <dbReference type="SAM" id="MobiDB-lite"/>
    </source>
</evidence>
<feature type="compositionally biased region" description="Basic residues" evidence="1">
    <location>
        <begin position="213"/>
        <end position="229"/>
    </location>
</feature>
<protein>
    <recommendedName>
        <fullName evidence="5">PH domain protein</fullName>
    </recommendedName>
</protein>
<feature type="transmembrane region" description="Helical" evidence="2">
    <location>
        <begin position="76"/>
        <end position="99"/>
    </location>
</feature>
<evidence type="ECO:0008006" key="5">
    <source>
        <dbReference type="Google" id="ProtNLM"/>
    </source>
</evidence>
<feature type="transmembrane region" description="Helical" evidence="2">
    <location>
        <begin position="129"/>
        <end position="149"/>
    </location>
</feature>
<evidence type="ECO:0000313" key="4">
    <source>
        <dbReference type="Proteomes" id="UP000326950"/>
    </source>
</evidence>
<keyword evidence="4" id="KW-1185">Reference proteome</keyword>
<dbReference type="EMBL" id="ML738601">
    <property type="protein sequence ID" value="KAE8165258.1"/>
    <property type="molecule type" value="Genomic_DNA"/>
</dbReference>
<organism evidence="3 4">
    <name type="scientific">Aspergillus tamarii</name>
    <dbReference type="NCBI Taxonomy" id="41984"/>
    <lineage>
        <taxon>Eukaryota</taxon>
        <taxon>Fungi</taxon>
        <taxon>Dikarya</taxon>
        <taxon>Ascomycota</taxon>
        <taxon>Pezizomycotina</taxon>
        <taxon>Eurotiomycetes</taxon>
        <taxon>Eurotiomycetidae</taxon>
        <taxon>Eurotiales</taxon>
        <taxon>Aspergillaceae</taxon>
        <taxon>Aspergillus</taxon>
        <taxon>Aspergillus subgen. Circumdati</taxon>
    </lineage>
</organism>
<evidence type="ECO:0000256" key="2">
    <source>
        <dbReference type="SAM" id="Phobius"/>
    </source>
</evidence>
<proteinExistence type="predicted"/>